<dbReference type="GO" id="GO:0008270">
    <property type="term" value="F:zinc ion binding"/>
    <property type="evidence" value="ECO:0007669"/>
    <property type="project" value="UniProtKB-KW"/>
</dbReference>
<dbReference type="PANTHER" id="PTHR45877:SF2">
    <property type="entry name" value="E3 UBIQUITIN-PROTEIN LIGASE SINA-RELATED"/>
    <property type="match status" value="1"/>
</dbReference>
<evidence type="ECO:0000256" key="9">
    <source>
        <dbReference type="ARBA" id="ARBA00022833"/>
    </source>
</evidence>
<gene>
    <name evidence="13" type="primary">LOC113214199</name>
</gene>
<reference evidence="13" key="1">
    <citation type="submission" date="2025-08" db="UniProtKB">
        <authorList>
            <consortium name="RefSeq"/>
        </authorList>
    </citation>
    <scope>IDENTIFICATION</scope>
    <source>
        <tissue evidence="13">Whole organism</tissue>
    </source>
</reference>
<evidence type="ECO:0000256" key="5">
    <source>
        <dbReference type="ARBA" id="ARBA00022679"/>
    </source>
</evidence>
<dbReference type="GeneID" id="113214199"/>
<dbReference type="InterPro" id="IPR013010">
    <property type="entry name" value="Znf_SIAH"/>
</dbReference>
<evidence type="ECO:0000256" key="8">
    <source>
        <dbReference type="ARBA" id="ARBA00022786"/>
    </source>
</evidence>
<dbReference type="GO" id="GO:0005737">
    <property type="term" value="C:cytoplasm"/>
    <property type="evidence" value="ECO:0007669"/>
    <property type="project" value="TreeGrafter"/>
</dbReference>
<dbReference type="GO" id="GO:0043161">
    <property type="term" value="P:proteasome-mediated ubiquitin-dependent protein catabolic process"/>
    <property type="evidence" value="ECO:0007669"/>
    <property type="project" value="TreeGrafter"/>
</dbReference>
<evidence type="ECO:0000256" key="2">
    <source>
        <dbReference type="ARBA" id="ARBA00004906"/>
    </source>
</evidence>
<feature type="domain" description="SIAH-type" evidence="11">
    <location>
        <begin position="46"/>
        <end position="103"/>
    </location>
</feature>
<comment type="catalytic activity">
    <reaction evidence="1">
        <text>S-ubiquitinyl-[E2 ubiquitin-conjugating enzyme]-L-cysteine + [acceptor protein]-L-lysine = [E2 ubiquitin-conjugating enzyme]-L-cysteine + N(6)-ubiquitinyl-[acceptor protein]-L-lysine.</text>
        <dbReference type="EC" id="2.3.2.27"/>
    </reaction>
</comment>
<comment type="similarity">
    <text evidence="3">Belongs to the SINA (Seven in absentia) family.</text>
</comment>
<dbReference type="InterPro" id="IPR004162">
    <property type="entry name" value="SINA-like_animal"/>
</dbReference>
<dbReference type="GO" id="GO:0016567">
    <property type="term" value="P:protein ubiquitination"/>
    <property type="evidence" value="ECO:0007669"/>
    <property type="project" value="UniProtKB-UniPathway"/>
</dbReference>
<dbReference type="OrthoDB" id="4788989at2759"/>
<dbReference type="AlphaFoldDB" id="A0A6J1T6N0"/>
<evidence type="ECO:0000256" key="7">
    <source>
        <dbReference type="ARBA" id="ARBA00022771"/>
    </source>
</evidence>
<keyword evidence="6" id="KW-0479">Metal-binding</keyword>
<dbReference type="KEGG" id="foc:113214199"/>
<sequence>MAPPIRQCEYGHSVCAGCEARLARCPTCRGAFLAATNATLNAIALAVRLPCRYRGCRALLRLADKARHEERCRHREYPCPNVRCTPWTGTLDDLLQHTLKDHATDTALVTLNQKTDLSYTYSRTKPFEISHMDGGVNRVAKSLLLVETVVKSTEELENNKNRDKKKSSSVDMAEESLQPRALFRFHLRFDAKLVVLQSALQYIGPPDNCKLFRYKVSVGSRDGSFKLSSWSEATGEEVDEAVNDGKVLRVDGASFQHLIDKDGRFIVRVKVVVGRLPSLVQPVDNPPAL</sequence>
<dbReference type="Gene3D" id="3.30.40.10">
    <property type="entry name" value="Zinc/RING finger domain, C3HC4 (zinc finger)"/>
    <property type="match status" value="1"/>
</dbReference>
<keyword evidence="12" id="KW-1185">Reference proteome</keyword>
<evidence type="ECO:0000256" key="1">
    <source>
        <dbReference type="ARBA" id="ARBA00000900"/>
    </source>
</evidence>
<dbReference type="GO" id="GO:0031624">
    <property type="term" value="F:ubiquitin conjugating enzyme binding"/>
    <property type="evidence" value="ECO:0007669"/>
    <property type="project" value="TreeGrafter"/>
</dbReference>
<protein>
    <recommendedName>
        <fullName evidence="4">RING-type E3 ubiquitin transferase</fullName>
        <ecNumber evidence="4">2.3.2.27</ecNumber>
    </recommendedName>
</protein>
<evidence type="ECO:0000256" key="3">
    <source>
        <dbReference type="ARBA" id="ARBA00009119"/>
    </source>
</evidence>
<dbReference type="SUPFAM" id="SSF49599">
    <property type="entry name" value="TRAF domain-like"/>
    <property type="match status" value="1"/>
</dbReference>
<dbReference type="RefSeq" id="XP_026289274.1">
    <property type="nucleotide sequence ID" value="XM_026433489.2"/>
</dbReference>
<dbReference type="Proteomes" id="UP000504606">
    <property type="component" value="Unplaced"/>
</dbReference>
<evidence type="ECO:0000256" key="6">
    <source>
        <dbReference type="ARBA" id="ARBA00022723"/>
    </source>
</evidence>
<dbReference type="Pfam" id="PF21362">
    <property type="entry name" value="Sina_RING"/>
    <property type="match status" value="1"/>
</dbReference>
<dbReference type="PANTHER" id="PTHR45877">
    <property type="entry name" value="E3 UBIQUITIN-PROTEIN LIGASE SIAH2"/>
    <property type="match status" value="1"/>
</dbReference>
<dbReference type="InterPro" id="IPR049548">
    <property type="entry name" value="Sina-like_RING"/>
</dbReference>
<dbReference type="EC" id="2.3.2.27" evidence="4"/>
<organism evidence="12 13">
    <name type="scientific">Frankliniella occidentalis</name>
    <name type="common">Western flower thrips</name>
    <name type="synonym">Euthrips occidentalis</name>
    <dbReference type="NCBI Taxonomy" id="133901"/>
    <lineage>
        <taxon>Eukaryota</taxon>
        <taxon>Metazoa</taxon>
        <taxon>Ecdysozoa</taxon>
        <taxon>Arthropoda</taxon>
        <taxon>Hexapoda</taxon>
        <taxon>Insecta</taxon>
        <taxon>Pterygota</taxon>
        <taxon>Neoptera</taxon>
        <taxon>Paraneoptera</taxon>
        <taxon>Thysanoptera</taxon>
        <taxon>Terebrantia</taxon>
        <taxon>Thripoidea</taxon>
        <taxon>Thripidae</taxon>
        <taxon>Frankliniella</taxon>
    </lineage>
</organism>
<dbReference type="Pfam" id="PF21361">
    <property type="entry name" value="Sina_ZnF"/>
    <property type="match status" value="1"/>
</dbReference>
<comment type="pathway">
    <text evidence="2">Protein modification; protein ubiquitination.</text>
</comment>
<dbReference type="PROSITE" id="PS51081">
    <property type="entry name" value="ZF_SIAH"/>
    <property type="match status" value="1"/>
</dbReference>
<dbReference type="InterPro" id="IPR013083">
    <property type="entry name" value="Znf_RING/FYVE/PHD"/>
</dbReference>
<dbReference type="UniPathway" id="UPA00143"/>
<dbReference type="GO" id="GO:0061630">
    <property type="term" value="F:ubiquitin protein ligase activity"/>
    <property type="evidence" value="ECO:0007669"/>
    <property type="project" value="UniProtKB-EC"/>
</dbReference>
<evidence type="ECO:0000256" key="4">
    <source>
        <dbReference type="ARBA" id="ARBA00012483"/>
    </source>
</evidence>
<evidence type="ECO:0000313" key="12">
    <source>
        <dbReference type="Proteomes" id="UP000504606"/>
    </source>
</evidence>
<keyword evidence="8" id="KW-0833">Ubl conjugation pathway</keyword>
<keyword evidence="9" id="KW-0862">Zinc</keyword>
<proteinExistence type="inferred from homology"/>
<keyword evidence="7 10" id="KW-0863">Zinc-finger</keyword>
<evidence type="ECO:0000259" key="11">
    <source>
        <dbReference type="PROSITE" id="PS51081"/>
    </source>
</evidence>
<keyword evidence="5" id="KW-0808">Transferase</keyword>
<accession>A0A6J1T6N0</accession>
<evidence type="ECO:0000313" key="13">
    <source>
        <dbReference type="RefSeq" id="XP_026289274.1"/>
    </source>
</evidence>
<evidence type="ECO:0000256" key="10">
    <source>
        <dbReference type="PROSITE-ProRule" id="PRU00455"/>
    </source>
</evidence>
<name>A0A6J1T6N0_FRAOC</name>